<dbReference type="Gene3D" id="2.60.120.200">
    <property type="match status" value="1"/>
</dbReference>
<evidence type="ECO:0000313" key="4">
    <source>
        <dbReference type="Proteomes" id="UP000616201"/>
    </source>
</evidence>
<keyword evidence="1" id="KW-0732">Signal</keyword>
<dbReference type="EMBL" id="PRDK01000002">
    <property type="protein sequence ID" value="MBE8712637.1"/>
    <property type="molecule type" value="Genomic_DNA"/>
</dbReference>
<proteinExistence type="predicted"/>
<dbReference type="InterPro" id="IPR005135">
    <property type="entry name" value="Endo/exonuclease/phosphatase"/>
</dbReference>
<dbReference type="PANTHER" id="PTHR41349">
    <property type="match status" value="1"/>
</dbReference>
<dbReference type="Pfam" id="PF13385">
    <property type="entry name" value="Laminin_G_3"/>
    <property type="match status" value="1"/>
</dbReference>
<dbReference type="SUPFAM" id="SSF56219">
    <property type="entry name" value="DNase I-like"/>
    <property type="match status" value="1"/>
</dbReference>
<protein>
    <recommendedName>
        <fullName evidence="2">Endonuclease/exonuclease/phosphatase domain-containing protein</fullName>
    </recommendedName>
</protein>
<dbReference type="SUPFAM" id="SSF49899">
    <property type="entry name" value="Concanavalin A-like lectins/glucanases"/>
    <property type="match status" value="1"/>
</dbReference>
<keyword evidence="4" id="KW-1185">Reference proteome</keyword>
<dbReference type="RefSeq" id="WP_196936547.1">
    <property type="nucleotide sequence ID" value="NZ_MU158698.1"/>
</dbReference>
<dbReference type="Proteomes" id="UP000616201">
    <property type="component" value="Unassembled WGS sequence"/>
</dbReference>
<evidence type="ECO:0000256" key="1">
    <source>
        <dbReference type="SAM" id="SignalP"/>
    </source>
</evidence>
<dbReference type="Gene3D" id="3.60.10.10">
    <property type="entry name" value="Endonuclease/exonuclease/phosphatase"/>
    <property type="match status" value="1"/>
</dbReference>
<dbReference type="Pfam" id="PF03372">
    <property type="entry name" value="Exo_endo_phos"/>
    <property type="match status" value="1"/>
</dbReference>
<evidence type="ECO:0000259" key="2">
    <source>
        <dbReference type="Pfam" id="PF03372"/>
    </source>
</evidence>
<dbReference type="GO" id="GO:0004553">
    <property type="term" value="F:hydrolase activity, hydrolyzing O-glycosyl compounds"/>
    <property type="evidence" value="ECO:0007669"/>
    <property type="project" value="UniProtKB-ARBA"/>
</dbReference>
<comment type="caution">
    <text evidence="3">The sequence shown here is derived from an EMBL/GenBank/DDBJ whole genome shotgun (WGS) entry which is preliminary data.</text>
</comment>
<feature type="signal peptide" evidence="1">
    <location>
        <begin position="1"/>
        <end position="21"/>
    </location>
</feature>
<evidence type="ECO:0000313" key="3">
    <source>
        <dbReference type="EMBL" id="MBE8712637.1"/>
    </source>
</evidence>
<dbReference type="PANTHER" id="PTHR41349:SF1">
    <property type="entry name" value="PROTEIN CBG08683"/>
    <property type="match status" value="1"/>
</dbReference>
<reference evidence="3" key="1">
    <citation type="submission" date="2018-02" db="EMBL/GenBank/DDBJ databases">
        <authorList>
            <person name="Vasarhelyi B.M."/>
            <person name="Deshmukh S."/>
            <person name="Balint B."/>
            <person name="Kukolya J."/>
        </authorList>
    </citation>
    <scope>NUCLEOTIDE SEQUENCE</scope>
    <source>
        <strain evidence="3">KB22</strain>
    </source>
</reference>
<dbReference type="InterPro" id="IPR036691">
    <property type="entry name" value="Endo/exonu/phosph_ase_sf"/>
</dbReference>
<feature type="domain" description="Endonuclease/exonuclease/phosphatase" evidence="2">
    <location>
        <begin position="244"/>
        <end position="493"/>
    </location>
</feature>
<organism evidence="3 4">
    <name type="scientific">Sphingobacterium hungaricum</name>
    <dbReference type="NCBI Taxonomy" id="2082723"/>
    <lineage>
        <taxon>Bacteria</taxon>
        <taxon>Pseudomonadati</taxon>
        <taxon>Bacteroidota</taxon>
        <taxon>Sphingobacteriia</taxon>
        <taxon>Sphingobacteriales</taxon>
        <taxon>Sphingobacteriaceae</taxon>
        <taxon>Sphingobacterium</taxon>
    </lineage>
</organism>
<gene>
    <name evidence="3" type="ORF">C4F49_02930</name>
</gene>
<dbReference type="GO" id="GO:0005975">
    <property type="term" value="P:carbohydrate metabolic process"/>
    <property type="evidence" value="ECO:0007669"/>
    <property type="project" value="UniProtKB-ARBA"/>
</dbReference>
<dbReference type="AlphaFoldDB" id="A0A928UXK8"/>
<accession>A0A928UXK8</accession>
<feature type="chain" id="PRO_5038079792" description="Endonuclease/exonuclease/phosphatase domain-containing protein" evidence="1">
    <location>
        <begin position="22"/>
        <end position="504"/>
    </location>
</feature>
<sequence length="504" mass="58295">MKFLFHFLMIYCSLLSHTVVAQENLLLEENFETFTEDRLSKGILRKALNLKADASKRIAVSYDIDPKKWKESFTLMAWVWAEEDFESYKIIDLSINYPDSVQLNYQLQKQMNNAWASEIYSKHAKYEYKPGFKRQLITQGWNLLSLSFNAQKHEVAFYYNGQQVAIYSLENFIPKTVPLSIRIQIGGDQKGDLGEWETFNGMIDDVKLFNYAWNQKNVRQYYKQLVPSEIIKQNAKPVDSLRIMTYNIWHGGNETGKGIGYKRIVDIIKQSKADIIAMQETYGSGAKIADELGYYFYLRSDNISIMSRYPIEETLPAYKSFHNANVKILIADRSIVFSSIWLNYPIDYWGEIDKGIKLDVEKWEIAQDGNKQTMEGIIQSLKPALENSKLIPVIIAGDFNSGSHLDWISSVRHLNSGYVMPFPTSIYLESMGFRDSFREIFPDPLKTRGLTWTPINPNTFQDRIDYIYIKSKTVKIINSKIINSHPVKYPSDHAALLTTITLTH</sequence>
<dbReference type="InterPro" id="IPR013320">
    <property type="entry name" value="ConA-like_dom_sf"/>
</dbReference>
<name>A0A928UXK8_9SPHI</name>